<protein>
    <recommendedName>
        <fullName evidence="4">DUF1269 domain-containing protein</fullName>
    </recommendedName>
</protein>
<sequence length="165" mass="17316">MKRKHVYLTDDLEQAREAISAARRAGVLDDDIVLIARNDIEMEVLPENRRSADTDFQPAAVKGAMTGGSVGIVAGLVAMVIPPLGVTVAGAAAIAALGAVTGTWASSLIGSALPDPIRRRFDDEIQAGRILVVVDIPDESLALVDAEVQRTGASQLPFEEPSAMT</sequence>
<dbReference type="eggNOG" id="ENOG50303WG">
    <property type="taxonomic scope" value="Bacteria"/>
</dbReference>
<evidence type="ECO:0008006" key="4">
    <source>
        <dbReference type="Google" id="ProtNLM"/>
    </source>
</evidence>
<dbReference type="PANTHER" id="PTHR36109">
    <property type="entry name" value="MEMBRANE PROTEIN-RELATED"/>
    <property type="match status" value="1"/>
</dbReference>
<comment type="caution">
    <text evidence="2">The sequence shown here is derived from an EMBL/GenBank/DDBJ whole genome shotgun (WGS) entry which is preliminary data.</text>
</comment>
<dbReference type="InterPro" id="IPR052948">
    <property type="entry name" value="Low_temp-induced_all0457"/>
</dbReference>
<dbReference type="AlphaFoldDB" id="A0A091BBY0"/>
<gene>
    <name evidence="2" type="ORF">P873_08010</name>
</gene>
<reference evidence="2 3" key="1">
    <citation type="submission" date="2013-09" db="EMBL/GenBank/DDBJ databases">
        <title>Genome sequencing of Arenimonas composti.</title>
        <authorList>
            <person name="Chen F."/>
            <person name="Wang G."/>
        </authorList>
    </citation>
    <scope>NUCLEOTIDE SEQUENCE [LARGE SCALE GENOMIC DNA]</scope>
    <source>
        <strain evidence="2 3">TR7-09</strain>
    </source>
</reference>
<dbReference type="Proteomes" id="UP000029391">
    <property type="component" value="Unassembled WGS sequence"/>
</dbReference>
<name>A0A091BBY0_9GAMM</name>
<proteinExistence type="predicted"/>
<organism evidence="2 3">
    <name type="scientific">Arenimonas composti TR7-09 = DSM 18010</name>
    <dbReference type="NCBI Taxonomy" id="1121013"/>
    <lineage>
        <taxon>Bacteria</taxon>
        <taxon>Pseudomonadati</taxon>
        <taxon>Pseudomonadota</taxon>
        <taxon>Gammaproteobacteria</taxon>
        <taxon>Lysobacterales</taxon>
        <taxon>Lysobacteraceae</taxon>
        <taxon>Arenimonas</taxon>
    </lineage>
</organism>
<evidence type="ECO:0000313" key="2">
    <source>
        <dbReference type="EMBL" id="KFN50173.1"/>
    </source>
</evidence>
<keyword evidence="1" id="KW-1133">Transmembrane helix</keyword>
<keyword evidence="3" id="KW-1185">Reference proteome</keyword>
<dbReference type="EMBL" id="AWXU01000022">
    <property type="protein sequence ID" value="KFN50173.1"/>
    <property type="molecule type" value="Genomic_DNA"/>
</dbReference>
<feature type="transmembrane region" description="Helical" evidence="1">
    <location>
        <begin position="59"/>
        <end position="81"/>
    </location>
</feature>
<dbReference type="OrthoDB" id="6023910at2"/>
<evidence type="ECO:0000256" key="1">
    <source>
        <dbReference type="SAM" id="Phobius"/>
    </source>
</evidence>
<dbReference type="STRING" id="1121013.GCA_000426365_01796"/>
<evidence type="ECO:0000313" key="3">
    <source>
        <dbReference type="Proteomes" id="UP000029391"/>
    </source>
</evidence>
<accession>A0A091BBY0</accession>
<keyword evidence="1" id="KW-0472">Membrane</keyword>
<keyword evidence="1" id="KW-0812">Transmembrane</keyword>
<dbReference type="PANTHER" id="PTHR36109:SF2">
    <property type="entry name" value="MEMBRANE PROTEIN"/>
    <property type="match status" value="1"/>
</dbReference>
<feature type="transmembrane region" description="Helical" evidence="1">
    <location>
        <begin position="87"/>
        <end position="110"/>
    </location>
</feature>
<dbReference type="RefSeq" id="WP_026817034.1">
    <property type="nucleotide sequence ID" value="NZ_AUFF01000003.1"/>
</dbReference>